<feature type="transmembrane region" description="Helical" evidence="5">
    <location>
        <begin position="46"/>
        <end position="64"/>
    </location>
</feature>
<protein>
    <recommendedName>
        <fullName evidence="8">COPI associated protein</fullName>
    </recommendedName>
</protein>
<evidence type="ECO:0000256" key="3">
    <source>
        <dbReference type="ARBA" id="ARBA00022989"/>
    </source>
</evidence>
<dbReference type="EMBL" id="CAJZBQ010000057">
    <property type="protein sequence ID" value="CAG9333793.1"/>
    <property type="molecule type" value="Genomic_DNA"/>
</dbReference>
<evidence type="ECO:0000256" key="5">
    <source>
        <dbReference type="SAM" id="Phobius"/>
    </source>
</evidence>
<keyword evidence="4 5" id="KW-0472">Membrane</keyword>
<feature type="transmembrane region" description="Helical" evidence="5">
    <location>
        <begin position="20"/>
        <end position="40"/>
    </location>
</feature>
<keyword evidence="2 5" id="KW-0812">Transmembrane</keyword>
<accession>A0AAU9K8P6</accession>
<organism evidence="6 7">
    <name type="scientific">Blepharisma stoltei</name>
    <dbReference type="NCBI Taxonomy" id="1481888"/>
    <lineage>
        <taxon>Eukaryota</taxon>
        <taxon>Sar</taxon>
        <taxon>Alveolata</taxon>
        <taxon>Ciliophora</taxon>
        <taxon>Postciliodesmatophora</taxon>
        <taxon>Heterotrichea</taxon>
        <taxon>Heterotrichida</taxon>
        <taxon>Blepharismidae</taxon>
        <taxon>Blepharisma</taxon>
    </lineage>
</organism>
<proteinExistence type="predicted"/>
<feature type="transmembrane region" description="Helical" evidence="5">
    <location>
        <begin position="102"/>
        <end position="122"/>
    </location>
</feature>
<dbReference type="AlphaFoldDB" id="A0AAU9K8P6"/>
<evidence type="ECO:0000256" key="2">
    <source>
        <dbReference type="ARBA" id="ARBA00022692"/>
    </source>
</evidence>
<dbReference type="Proteomes" id="UP001162131">
    <property type="component" value="Unassembled WGS sequence"/>
</dbReference>
<keyword evidence="7" id="KW-1185">Reference proteome</keyword>
<dbReference type="GO" id="GO:0016020">
    <property type="term" value="C:membrane"/>
    <property type="evidence" value="ECO:0007669"/>
    <property type="project" value="UniProtKB-SubCell"/>
</dbReference>
<reference evidence="6" key="1">
    <citation type="submission" date="2021-09" db="EMBL/GenBank/DDBJ databases">
        <authorList>
            <consortium name="AG Swart"/>
            <person name="Singh M."/>
            <person name="Singh A."/>
            <person name="Seah K."/>
            <person name="Emmerich C."/>
        </authorList>
    </citation>
    <scope>NUCLEOTIDE SEQUENCE</scope>
    <source>
        <strain evidence="6">ATCC30299</strain>
    </source>
</reference>
<comment type="subcellular location">
    <subcellularLocation>
        <location evidence="1">Membrane</location>
        <topology evidence="1">Multi-pass membrane protein</topology>
    </subcellularLocation>
</comment>
<evidence type="ECO:0000313" key="7">
    <source>
        <dbReference type="Proteomes" id="UP001162131"/>
    </source>
</evidence>
<evidence type="ECO:0000256" key="4">
    <source>
        <dbReference type="ARBA" id="ARBA00023136"/>
    </source>
</evidence>
<dbReference type="PANTHER" id="PTHR28128:SF1">
    <property type="entry name" value="GOLGI APPARATUS MEMBRANE PROTEIN TVP15"/>
    <property type="match status" value="1"/>
</dbReference>
<dbReference type="InterPro" id="IPR013714">
    <property type="entry name" value="Golgi_TVP15"/>
</dbReference>
<gene>
    <name evidence="6" type="ORF">BSTOLATCC_MIC59609</name>
</gene>
<feature type="transmembrane region" description="Helical" evidence="5">
    <location>
        <begin position="76"/>
        <end position="96"/>
    </location>
</feature>
<evidence type="ECO:0000256" key="1">
    <source>
        <dbReference type="ARBA" id="ARBA00004141"/>
    </source>
</evidence>
<dbReference type="Pfam" id="PF08507">
    <property type="entry name" value="COPI_assoc"/>
    <property type="match status" value="1"/>
</dbReference>
<evidence type="ECO:0008006" key="8">
    <source>
        <dbReference type="Google" id="ProtNLM"/>
    </source>
</evidence>
<evidence type="ECO:0000313" key="6">
    <source>
        <dbReference type="EMBL" id="CAG9333793.1"/>
    </source>
</evidence>
<sequence length="141" mass="15914">MDYEALKAHQVAPPKQDFMIRILSFICGFGMLGLCAYNFWFFKVRVPIDIFLPVYYGLFGLMMMAAEIRSKCIETYARFLCETFGKGMFFVFAGTLCIRSTFIGQYGMAALCIGIGIFILCCRPVKQNTTASDPPESQFLA</sequence>
<keyword evidence="3 5" id="KW-1133">Transmembrane helix</keyword>
<dbReference type="PANTHER" id="PTHR28128">
    <property type="entry name" value="GOLGI APPARATUS MEMBRANE PROTEIN TVP15"/>
    <property type="match status" value="1"/>
</dbReference>
<name>A0AAU9K8P6_9CILI</name>
<comment type="caution">
    <text evidence="6">The sequence shown here is derived from an EMBL/GenBank/DDBJ whole genome shotgun (WGS) entry which is preliminary data.</text>
</comment>